<evidence type="ECO:0000256" key="7">
    <source>
        <dbReference type="ARBA" id="ARBA00022777"/>
    </source>
</evidence>
<dbReference type="RefSeq" id="WP_113290130.1">
    <property type="nucleotide sequence ID" value="NZ_QNTQ01000014.1"/>
</dbReference>
<evidence type="ECO:0000256" key="4">
    <source>
        <dbReference type="ARBA" id="ARBA00022553"/>
    </source>
</evidence>
<dbReference type="Pfam" id="PF02518">
    <property type="entry name" value="HATPase_c"/>
    <property type="match status" value="1"/>
</dbReference>
<keyword evidence="9" id="KW-0472">Membrane</keyword>
<dbReference type="Gene3D" id="3.30.565.10">
    <property type="entry name" value="Histidine kinase-like ATPase, C-terminal domain"/>
    <property type="match status" value="1"/>
</dbReference>
<dbReference type="SUPFAM" id="SSF55874">
    <property type="entry name" value="ATPase domain of HSP90 chaperone/DNA topoisomerase II/histidine kinase"/>
    <property type="match status" value="1"/>
</dbReference>
<dbReference type="InterPro" id="IPR004358">
    <property type="entry name" value="Sig_transdc_His_kin-like_C"/>
</dbReference>
<keyword evidence="7 11" id="KW-0418">Kinase</keyword>
<dbReference type="PANTHER" id="PTHR45436">
    <property type="entry name" value="SENSOR HISTIDINE KINASE YKOH"/>
    <property type="match status" value="1"/>
</dbReference>
<evidence type="ECO:0000259" key="10">
    <source>
        <dbReference type="PROSITE" id="PS50109"/>
    </source>
</evidence>
<dbReference type="AlphaFoldDB" id="A0A365U7H4"/>
<dbReference type="Proteomes" id="UP000253370">
    <property type="component" value="Unassembled WGS sequence"/>
</dbReference>
<dbReference type="GO" id="GO:0000160">
    <property type="term" value="P:phosphorelay signal transduction system"/>
    <property type="evidence" value="ECO:0007669"/>
    <property type="project" value="TreeGrafter"/>
</dbReference>
<keyword evidence="5" id="KW-0808">Transferase</keyword>
<dbReference type="InterPro" id="IPR003594">
    <property type="entry name" value="HATPase_dom"/>
</dbReference>
<evidence type="ECO:0000256" key="8">
    <source>
        <dbReference type="ARBA" id="ARBA00022989"/>
    </source>
</evidence>
<evidence type="ECO:0000256" key="1">
    <source>
        <dbReference type="ARBA" id="ARBA00000085"/>
    </source>
</evidence>
<dbReference type="EC" id="2.7.13.3" evidence="3"/>
<name>A0A365U7H4_9RHOB</name>
<evidence type="ECO:0000313" key="12">
    <source>
        <dbReference type="Proteomes" id="UP000253370"/>
    </source>
</evidence>
<dbReference type="PANTHER" id="PTHR45436:SF5">
    <property type="entry name" value="SENSOR HISTIDINE KINASE TRCS"/>
    <property type="match status" value="1"/>
</dbReference>
<dbReference type="InterPro" id="IPR036890">
    <property type="entry name" value="HATPase_C_sf"/>
</dbReference>
<dbReference type="PROSITE" id="PS50109">
    <property type="entry name" value="HIS_KIN"/>
    <property type="match status" value="1"/>
</dbReference>
<sequence>MKLSLRGRLLVAGAVAVAVALALAGVGLAQLFGTHVERRAMAELSVQLDQVLAGLALQDGALALATPPADPRFARPYGGLYWQIGTADALLRSRSLWDHELALPPDRLADGEVHAHRLSGPGGQELLVLERSVALPRRLGGGTARAAVAMQTADLAVAKRAFVADMTPYLALLGLVLIAAQAAQVTVGLSPLRRLGARVAALRNGAATRMGSDWPSEVEPLAEEIDGLLAAREADVERARARAGDLAHGLKTPLQALLGEAGRLRDRGNTGAAEGIEHVVGTMRAHVDRELARARAAAQVRSVTADAGKVAGRVVSVLERTPAGGRLEWHVDVPEGLTLAIDAADLAEALGALAENAARHARRRVTISAQRSDGMATLSVEDDGPGLPPERIAAIAARGTRADEAGAGTGLGLAIATEAAQAAGGRLRLENGATGLAARLDLPIPAAEAVRAKT</sequence>
<comment type="catalytic activity">
    <reaction evidence="1">
        <text>ATP + protein L-histidine = ADP + protein N-phospho-L-histidine.</text>
        <dbReference type="EC" id="2.7.13.3"/>
    </reaction>
</comment>
<dbReference type="OrthoDB" id="9804645at2"/>
<evidence type="ECO:0000256" key="5">
    <source>
        <dbReference type="ARBA" id="ARBA00022679"/>
    </source>
</evidence>
<protein>
    <recommendedName>
        <fullName evidence="3">histidine kinase</fullName>
        <ecNumber evidence="3">2.7.13.3</ecNumber>
    </recommendedName>
</protein>
<evidence type="ECO:0000256" key="9">
    <source>
        <dbReference type="ARBA" id="ARBA00023136"/>
    </source>
</evidence>
<dbReference type="InterPro" id="IPR050428">
    <property type="entry name" value="TCS_sensor_his_kinase"/>
</dbReference>
<dbReference type="PRINTS" id="PR00344">
    <property type="entry name" value="BCTRLSENSOR"/>
</dbReference>
<dbReference type="InterPro" id="IPR005467">
    <property type="entry name" value="His_kinase_dom"/>
</dbReference>
<accession>A0A365U7H4</accession>
<comment type="caution">
    <text evidence="11">The sequence shown here is derived from an EMBL/GenBank/DDBJ whole genome shotgun (WGS) entry which is preliminary data.</text>
</comment>
<evidence type="ECO:0000256" key="2">
    <source>
        <dbReference type="ARBA" id="ARBA00004370"/>
    </source>
</evidence>
<dbReference type="SMART" id="SM00387">
    <property type="entry name" value="HATPase_c"/>
    <property type="match status" value="1"/>
</dbReference>
<organism evidence="11 12">
    <name type="scientific">Rhodosalinus halophilus</name>
    <dbReference type="NCBI Taxonomy" id="2259333"/>
    <lineage>
        <taxon>Bacteria</taxon>
        <taxon>Pseudomonadati</taxon>
        <taxon>Pseudomonadota</taxon>
        <taxon>Alphaproteobacteria</taxon>
        <taxon>Rhodobacterales</taxon>
        <taxon>Paracoccaceae</taxon>
        <taxon>Rhodosalinus</taxon>
    </lineage>
</organism>
<dbReference type="GO" id="GO:0005886">
    <property type="term" value="C:plasma membrane"/>
    <property type="evidence" value="ECO:0007669"/>
    <property type="project" value="TreeGrafter"/>
</dbReference>
<evidence type="ECO:0000313" key="11">
    <source>
        <dbReference type="EMBL" id="RBI83790.1"/>
    </source>
</evidence>
<evidence type="ECO:0000256" key="3">
    <source>
        <dbReference type="ARBA" id="ARBA00012438"/>
    </source>
</evidence>
<proteinExistence type="predicted"/>
<keyword evidence="12" id="KW-1185">Reference proteome</keyword>
<comment type="subcellular location">
    <subcellularLocation>
        <location evidence="2">Membrane</location>
    </subcellularLocation>
</comment>
<gene>
    <name evidence="11" type="ORF">DRV85_14140</name>
</gene>
<dbReference type="GO" id="GO:0004673">
    <property type="term" value="F:protein histidine kinase activity"/>
    <property type="evidence" value="ECO:0007669"/>
    <property type="project" value="UniProtKB-EC"/>
</dbReference>
<feature type="domain" description="Histidine kinase" evidence="10">
    <location>
        <begin position="245"/>
        <end position="446"/>
    </location>
</feature>
<keyword evidence="4" id="KW-0597">Phosphoprotein</keyword>
<reference evidence="11 12" key="1">
    <citation type="submission" date="2018-07" db="EMBL/GenBank/DDBJ databases">
        <title>Rhodosalinus sp. strain E84T genomic sequence and assembly.</title>
        <authorList>
            <person name="Liu Z.-W."/>
            <person name="Lu D.-C."/>
        </authorList>
    </citation>
    <scope>NUCLEOTIDE SEQUENCE [LARGE SCALE GENOMIC DNA]</scope>
    <source>
        <strain evidence="11 12">E84</strain>
    </source>
</reference>
<evidence type="ECO:0000256" key="6">
    <source>
        <dbReference type="ARBA" id="ARBA00022692"/>
    </source>
</evidence>
<dbReference type="EMBL" id="QNTQ01000014">
    <property type="protein sequence ID" value="RBI83790.1"/>
    <property type="molecule type" value="Genomic_DNA"/>
</dbReference>
<keyword evidence="8" id="KW-1133">Transmembrane helix</keyword>
<keyword evidence="6" id="KW-0812">Transmembrane</keyword>